<dbReference type="EC" id="5.1.3.1" evidence="8"/>
<comment type="similarity">
    <text evidence="7">Belongs to the ribulose-phosphate 3-epimerase family.</text>
</comment>
<dbReference type="GeneID" id="37013308"/>
<comment type="cofactor">
    <cofactor evidence="5">
        <name>Fe(2+)</name>
        <dbReference type="ChEBI" id="CHEBI:29033"/>
    </cofactor>
</comment>
<dbReference type="AlphaFoldDB" id="A0A316UHQ9"/>
<dbReference type="PANTHER" id="PTHR11749">
    <property type="entry name" value="RIBULOSE-5-PHOSPHATE-3-EPIMERASE"/>
    <property type="match status" value="1"/>
</dbReference>
<evidence type="ECO:0000256" key="12">
    <source>
        <dbReference type="ARBA" id="ARBA00023285"/>
    </source>
</evidence>
<dbReference type="Gene3D" id="3.20.20.70">
    <property type="entry name" value="Aldolase class I"/>
    <property type="match status" value="1"/>
</dbReference>
<evidence type="ECO:0000256" key="10">
    <source>
        <dbReference type="ARBA" id="ARBA00022723"/>
    </source>
</evidence>
<keyword evidence="17" id="KW-1185">Reference proteome</keyword>
<dbReference type="Proteomes" id="UP000245942">
    <property type="component" value="Unassembled WGS sequence"/>
</dbReference>
<evidence type="ECO:0000313" key="17">
    <source>
        <dbReference type="Proteomes" id="UP000245942"/>
    </source>
</evidence>
<dbReference type="InterPro" id="IPR026019">
    <property type="entry name" value="Ribul_P_3_epim"/>
</dbReference>
<dbReference type="GO" id="GO:0004750">
    <property type="term" value="F:D-ribulose-phosphate 3-epimerase activity"/>
    <property type="evidence" value="ECO:0007669"/>
    <property type="project" value="UniProtKB-EC"/>
</dbReference>
<dbReference type="InterPro" id="IPR000056">
    <property type="entry name" value="Ribul_P_3_epim-like"/>
</dbReference>
<dbReference type="EMBL" id="KZ819322">
    <property type="protein sequence ID" value="PWN22725.1"/>
    <property type="molecule type" value="Genomic_DNA"/>
</dbReference>
<evidence type="ECO:0000256" key="15">
    <source>
        <dbReference type="SAM" id="MobiDB-lite"/>
    </source>
</evidence>
<dbReference type="PROSITE" id="PS01086">
    <property type="entry name" value="RIBUL_P_3_EPIMER_2"/>
    <property type="match status" value="1"/>
</dbReference>
<dbReference type="InterPro" id="IPR013785">
    <property type="entry name" value="Aldolase_TIM"/>
</dbReference>
<sequence length="300" mass="32591">MPKVIIAPSVLASDLGNLNCECKRMMDDGADWLHMDIMDGHFVPNIVMGAPILSSVKKAVPDIFMDCHMMVTEPGRWVKDIAEAGGASYTFHLEATDEPMDVVRLIRATGMKASVAINPGTPASEISDELGNEVDMILVMTVWPGAGGQKFMKECMPKVAELRARFPHVNIEVDGGVAPKTIHYCAEAGANVIVAGTAVFAAESPRDVIAFLRNQCTAAQERILAEREQLIYDPNADVVEDDDEFEKRREEAMEGRRSGATTPVGSKPRAYLKHLDRRRSSATSGKSGKFGADLGMTLKA</sequence>
<dbReference type="SUPFAM" id="SSF51366">
    <property type="entry name" value="Ribulose-phoshate binding barrel"/>
    <property type="match status" value="1"/>
</dbReference>
<comment type="catalytic activity">
    <reaction evidence="1">
        <text>D-ribulose 5-phosphate = D-xylulose 5-phosphate</text>
        <dbReference type="Rhea" id="RHEA:13677"/>
        <dbReference type="ChEBI" id="CHEBI:57737"/>
        <dbReference type="ChEBI" id="CHEBI:58121"/>
        <dbReference type="EC" id="5.1.3.1"/>
    </reaction>
</comment>
<dbReference type="InterPro" id="IPR011060">
    <property type="entry name" value="RibuloseP-bd_barrel"/>
</dbReference>
<dbReference type="Pfam" id="PF00834">
    <property type="entry name" value="Ribul_P_3_epim"/>
    <property type="match status" value="1"/>
</dbReference>
<dbReference type="NCBIfam" id="NF004076">
    <property type="entry name" value="PRK05581.1-4"/>
    <property type="match status" value="1"/>
</dbReference>
<evidence type="ECO:0000256" key="2">
    <source>
        <dbReference type="ARBA" id="ARBA00001936"/>
    </source>
</evidence>
<dbReference type="NCBIfam" id="TIGR01163">
    <property type="entry name" value="rpe"/>
    <property type="match status" value="1"/>
</dbReference>
<feature type="compositionally biased region" description="Basic and acidic residues" evidence="15">
    <location>
        <begin position="248"/>
        <end position="257"/>
    </location>
</feature>
<reference evidence="16 17" key="1">
    <citation type="journal article" date="2018" name="Mol. Biol. Evol.">
        <title>Broad Genomic Sampling Reveals a Smut Pathogenic Ancestry of the Fungal Clade Ustilaginomycotina.</title>
        <authorList>
            <person name="Kijpornyongpan T."/>
            <person name="Mondo S.J."/>
            <person name="Barry K."/>
            <person name="Sandor L."/>
            <person name="Lee J."/>
            <person name="Lipzen A."/>
            <person name="Pangilinan J."/>
            <person name="LaButti K."/>
            <person name="Hainaut M."/>
            <person name="Henrissat B."/>
            <person name="Grigoriev I.V."/>
            <person name="Spatafora J.W."/>
            <person name="Aime M.C."/>
        </authorList>
    </citation>
    <scope>NUCLEOTIDE SEQUENCE [LARGE SCALE GENOMIC DNA]</scope>
    <source>
        <strain evidence="16 17">MCA 4718</strain>
    </source>
</reference>
<comment type="cofactor">
    <cofactor evidence="4">
        <name>Zn(2+)</name>
        <dbReference type="ChEBI" id="CHEBI:29105"/>
    </cofactor>
</comment>
<name>A0A316UHQ9_9BASI</name>
<dbReference type="UniPathway" id="UPA00115">
    <property type="reaction ID" value="UER00411"/>
</dbReference>
<evidence type="ECO:0000313" key="16">
    <source>
        <dbReference type="EMBL" id="PWN22725.1"/>
    </source>
</evidence>
<proteinExistence type="inferred from homology"/>
<evidence type="ECO:0000256" key="5">
    <source>
        <dbReference type="ARBA" id="ARBA00001954"/>
    </source>
</evidence>
<keyword evidence="12" id="KW-0170">Cobalt</keyword>
<evidence type="ECO:0000256" key="3">
    <source>
        <dbReference type="ARBA" id="ARBA00001941"/>
    </source>
</evidence>
<feature type="region of interest" description="Disordered" evidence="15">
    <location>
        <begin position="248"/>
        <end position="300"/>
    </location>
</feature>
<evidence type="ECO:0000256" key="1">
    <source>
        <dbReference type="ARBA" id="ARBA00001782"/>
    </source>
</evidence>
<organism evidence="16 17">
    <name type="scientific">Pseudomicrostroma glucosiphilum</name>
    <dbReference type="NCBI Taxonomy" id="1684307"/>
    <lineage>
        <taxon>Eukaryota</taxon>
        <taxon>Fungi</taxon>
        <taxon>Dikarya</taxon>
        <taxon>Basidiomycota</taxon>
        <taxon>Ustilaginomycotina</taxon>
        <taxon>Exobasidiomycetes</taxon>
        <taxon>Microstromatales</taxon>
        <taxon>Microstromatales incertae sedis</taxon>
        <taxon>Pseudomicrostroma</taxon>
    </lineage>
</organism>
<evidence type="ECO:0000256" key="14">
    <source>
        <dbReference type="ARBA" id="ARBA00030599"/>
    </source>
</evidence>
<dbReference type="RefSeq" id="XP_025349885.1">
    <property type="nucleotide sequence ID" value="XM_025491574.1"/>
</dbReference>
<evidence type="ECO:0000256" key="6">
    <source>
        <dbReference type="ARBA" id="ARBA00005016"/>
    </source>
</evidence>
<dbReference type="CDD" id="cd00429">
    <property type="entry name" value="RPE"/>
    <property type="match status" value="1"/>
</dbReference>
<evidence type="ECO:0000256" key="11">
    <source>
        <dbReference type="ARBA" id="ARBA00023235"/>
    </source>
</evidence>
<dbReference type="GO" id="GO:0005975">
    <property type="term" value="P:carbohydrate metabolic process"/>
    <property type="evidence" value="ECO:0007669"/>
    <property type="project" value="InterPro"/>
</dbReference>
<gene>
    <name evidence="16" type="ORF">BCV69DRAFT_280329</name>
</gene>
<accession>A0A316UHQ9</accession>
<keyword evidence="11" id="KW-0413">Isomerase</keyword>
<evidence type="ECO:0000256" key="4">
    <source>
        <dbReference type="ARBA" id="ARBA00001947"/>
    </source>
</evidence>
<keyword evidence="10" id="KW-0479">Metal-binding</keyword>
<dbReference type="GO" id="GO:0006098">
    <property type="term" value="P:pentose-phosphate shunt"/>
    <property type="evidence" value="ECO:0007669"/>
    <property type="project" value="UniProtKB-UniPathway"/>
</dbReference>
<protein>
    <recommendedName>
        <fullName evidence="9">Ribulose-phosphate 3-epimerase</fullName>
        <ecNumber evidence="8">5.1.3.1</ecNumber>
    </recommendedName>
    <alternativeName>
        <fullName evidence="14">Pentose-5-phosphate 3-epimerase</fullName>
    </alternativeName>
    <alternativeName>
        <fullName evidence="13">RPE</fullName>
    </alternativeName>
</protein>
<comment type="cofactor">
    <cofactor evidence="2">
        <name>Mn(2+)</name>
        <dbReference type="ChEBI" id="CHEBI:29035"/>
    </cofactor>
</comment>
<dbReference type="HAMAP" id="MF_02227">
    <property type="entry name" value="RPE"/>
    <property type="match status" value="1"/>
</dbReference>
<dbReference type="STRING" id="1684307.A0A316UHQ9"/>
<evidence type="ECO:0000256" key="9">
    <source>
        <dbReference type="ARBA" id="ARBA00013920"/>
    </source>
</evidence>
<dbReference type="FunFam" id="3.20.20.70:FF:000171">
    <property type="entry name" value="Ribulose-phosphate 3-epimerase"/>
    <property type="match status" value="1"/>
</dbReference>
<dbReference type="PROSITE" id="PS01085">
    <property type="entry name" value="RIBUL_P_3_EPIMER_1"/>
    <property type="match status" value="1"/>
</dbReference>
<dbReference type="OrthoDB" id="1927044at2759"/>
<comment type="pathway">
    <text evidence="6">Carbohydrate degradation; pentose phosphate pathway; D-xylulose 5-phosphate from D-ribulose 5-phosphate (non-oxidative stage): step 1/1.</text>
</comment>
<evidence type="ECO:0000256" key="13">
    <source>
        <dbReference type="ARBA" id="ARBA00029933"/>
    </source>
</evidence>
<evidence type="ECO:0000256" key="7">
    <source>
        <dbReference type="ARBA" id="ARBA00009541"/>
    </source>
</evidence>
<evidence type="ECO:0000256" key="8">
    <source>
        <dbReference type="ARBA" id="ARBA00013188"/>
    </source>
</evidence>
<dbReference type="GO" id="GO:0046872">
    <property type="term" value="F:metal ion binding"/>
    <property type="evidence" value="ECO:0007669"/>
    <property type="project" value="UniProtKB-KW"/>
</dbReference>
<comment type="cofactor">
    <cofactor evidence="3">
        <name>Co(2+)</name>
        <dbReference type="ChEBI" id="CHEBI:48828"/>
    </cofactor>
</comment>